<organism evidence="1 2">
    <name type="scientific">Litoreibacter ponti</name>
    <dbReference type="NCBI Taxonomy" id="1510457"/>
    <lineage>
        <taxon>Bacteria</taxon>
        <taxon>Pseudomonadati</taxon>
        <taxon>Pseudomonadota</taxon>
        <taxon>Alphaproteobacteria</taxon>
        <taxon>Rhodobacterales</taxon>
        <taxon>Roseobacteraceae</taxon>
        <taxon>Litoreibacter</taxon>
    </lineage>
</organism>
<name>A0A2T6BNC5_9RHOB</name>
<comment type="caution">
    <text evidence="1">The sequence shown here is derived from an EMBL/GenBank/DDBJ whole genome shotgun (WGS) entry which is preliminary data.</text>
</comment>
<protein>
    <recommendedName>
        <fullName evidence="3">FlgN protein</fullName>
    </recommendedName>
</protein>
<accession>A0A2T6BNC5</accession>
<evidence type="ECO:0000313" key="2">
    <source>
        <dbReference type="Proteomes" id="UP000243978"/>
    </source>
</evidence>
<keyword evidence="2" id="KW-1185">Reference proteome</keyword>
<proteinExistence type="predicted"/>
<dbReference type="Proteomes" id="UP000243978">
    <property type="component" value="Unassembled WGS sequence"/>
</dbReference>
<evidence type="ECO:0008006" key="3">
    <source>
        <dbReference type="Google" id="ProtNLM"/>
    </source>
</evidence>
<dbReference type="EMBL" id="QBKS01000001">
    <property type="protein sequence ID" value="PTX57583.1"/>
    <property type="molecule type" value="Genomic_DNA"/>
</dbReference>
<reference evidence="1 2" key="1">
    <citation type="submission" date="2018-04" db="EMBL/GenBank/DDBJ databases">
        <title>Genomic Encyclopedia of Archaeal and Bacterial Type Strains, Phase II (KMG-II): from individual species to whole genera.</title>
        <authorList>
            <person name="Goeker M."/>
        </authorList>
    </citation>
    <scope>NUCLEOTIDE SEQUENCE [LARGE SCALE GENOMIC DNA]</scope>
    <source>
        <strain evidence="1 2">DSM 100977</strain>
    </source>
</reference>
<dbReference type="AlphaFoldDB" id="A0A2T6BNC5"/>
<sequence length="109" mass="12260">MLSRKEKTVLNRLRIIITSERDLLLSGELSDLSRILDEKAKLLHALSDLTDAEFASAEVSQISTLMKENQNFLGSARRGLEAAKSRIDQITESSHGFRTYTKELSPKLL</sequence>
<gene>
    <name evidence="1" type="ORF">C8N43_2253</name>
</gene>
<evidence type="ECO:0000313" key="1">
    <source>
        <dbReference type="EMBL" id="PTX57583.1"/>
    </source>
</evidence>